<proteinExistence type="predicted"/>
<dbReference type="Proteomes" id="UP001252875">
    <property type="component" value="Unassembled WGS sequence"/>
</dbReference>
<accession>A0ABU3F4P4</accession>
<gene>
    <name evidence="1" type="ORF">P7D85_19095</name>
</gene>
<evidence type="ECO:0000313" key="2">
    <source>
        <dbReference type="Proteomes" id="UP001252875"/>
    </source>
</evidence>
<evidence type="ECO:0000313" key="1">
    <source>
        <dbReference type="EMBL" id="MDT2601892.1"/>
    </source>
</evidence>
<organism evidence="1 2">
    <name type="scientific">Enterococcus hulanensis</name>
    <dbReference type="NCBI Taxonomy" id="2559929"/>
    <lineage>
        <taxon>Bacteria</taxon>
        <taxon>Bacillati</taxon>
        <taxon>Bacillota</taxon>
        <taxon>Bacilli</taxon>
        <taxon>Lactobacillales</taxon>
        <taxon>Enterococcaceae</taxon>
        <taxon>Enterococcus</taxon>
    </lineage>
</organism>
<protein>
    <recommendedName>
        <fullName evidence="3">WxL domain-containing protein</fullName>
    </recommendedName>
</protein>
<name>A0ABU3F4P4_9ENTE</name>
<sequence length="1180" mass="127626">MSKKIAYFFIFLFILLFGSFSMEAEADTLELLPPVAQQKEYPLSAEGFKELLLDLSHLGTEEHYTIQFDGLLDLSQTTVGLNEKRTNPTFETINFSCVSANLSFKGIGTEAQLFLPNDCFFGQDSHFNSLSLQAVKIYGNGHQLFFEDIGHTQTTRVFGGSNCDLAGNPKIIFQRVTGGSWEIFGGNEAGILTGNPTTQVLELTGDIPQLCGGSLKGKVLGDVTTEIRRLNGTLTNYFGGGLGAEGDPVEITGRINNQLISNSADFSLGNFVGGAAFGKTGPINTLISGTGGFTEAGILVGGSQTGEIYGQESAITTQIDTRQFHKGERSFVGGNQYSGAIYGDIENQIYAGKAFQGSFKRIDGAGGMDVEKKSLMNSQTLVPSINLTDPQERTAEELAYDQLSPTERYSLAKSQTNFLVEGNVRTRLMGGCVSRGLGSGYTVCGAGYAGVINGKVSLSLGEESLVYSMLWEDYTKQKEKDPNFLTDEEDLGSTYGFSGAAGGGDSQSSWENALYIMGETELIVKQALLSYAYGGSFNGVVEGNSRLRMEGGQASGSCGAGSGCYRVYGDSLFEMTGGKIERYAVAGSTQDRRMIGDARAEISGGKIIGVLAASYGSRSNHMIDGDVETIVSGGTFEKNNEATQIMGGLAKNGMISGNVSLKLTGAVELAAGIGISAARPRNTERTNQIGGVDKVINFELATEQPFSEIEVLGDGAENPNLLYTPAISMKINTPNGSFSLIQGMVKNSFGGSLTHELAIDIQAAHAIKTIIGSDLTTFNNRLIEKSEAAIALKLGSSSEEIRVERIYNFTQLAVENKVAAKSILNGSGATSENFEQEYQQFGELSLKEGAKLLVEELKTGKLFADKNAEVHSPAGAQNIFLEKLVPKEKLIWRLLLPKNQEEIKGKYFAQQNGYPVMTFAGKESSLSPENFIGFDEAGRAFTGDSNGEFGLAVAATIIDYQVTSQLGKVAHSFSLKPDNHPLPLDVWGVTDEREGEIIIPARNKSKSELRFSETDQVSFQQAEVSASNGEKTILTENFWQPTDNYFYQIKAAFQQGAGSLKLLSVPTLMDFGQQAIGRKTTFYPEILGKLVIKDTRKEQNPWELTLQAEAPEEGMLYFQADGKTTSLDEAAILFKQTGSLETTLDDWDESRGIFLKIPKERQKLGNHPMTFHWTLTTKVE</sequence>
<reference evidence="1 2" key="1">
    <citation type="submission" date="2023-03" db="EMBL/GenBank/DDBJ databases">
        <authorList>
            <person name="Shen W."/>
            <person name="Cai J."/>
        </authorList>
    </citation>
    <scope>NUCLEOTIDE SEQUENCE [LARGE SCALE GENOMIC DNA]</scope>
    <source>
        <strain evidence="1 2">D6-4</strain>
    </source>
</reference>
<dbReference type="RefSeq" id="WP_311823420.1">
    <property type="nucleotide sequence ID" value="NZ_JARPYF010000015.1"/>
</dbReference>
<evidence type="ECO:0008006" key="3">
    <source>
        <dbReference type="Google" id="ProtNLM"/>
    </source>
</evidence>
<comment type="caution">
    <text evidence="1">The sequence shown here is derived from an EMBL/GenBank/DDBJ whole genome shotgun (WGS) entry which is preliminary data.</text>
</comment>
<dbReference type="EMBL" id="JARPYI010000014">
    <property type="protein sequence ID" value="MDT2601892.1"/>
    <property type="molecule type" value="Genomic_DNA"/>
</dbReference>
<keyword evidence="2" id="KW-1185">Reference proteome</keyword>